<accession>A0A7W5E452</accession>
<organism evidence="3 4">
    <name type="scientific">Aporhodopirellula rubra</name>
    <dbReference type="NCBI Taxonomy" id="980271"/>
    <lineage>
        <taxon>Bacteria</taxon>
        <taxon>Pseudomonadati</taxon>
        <taxon>Planctomycetota</taxon>
        <taxon>Planctomycetia</taxon>
        <taxon>Pirellulales</taxon>
        <taxon>Pirellulaceae</taxon>
        <taxon>Aporhodopirellula</taxon>
    </lineage>
</organism>
<dbReference type="SUPFAM" id="SSF51735">
    <property type="entry name" value="NAD(P)-binding Rossmann-fold domains"/>
    <property type="match status" value="1"/>
</dbReference>
<dbReference type="SUPFAM" id="SSF55347">
    <property type="entry name" value="Glyceraldehyde-3-phosphate dehydrogenase-like, C-terminal domain"/>
    <property type="match status" value="1"/>
</dbReference>
<dbReference type="InterPro" id="IPR050463">
    <property type="entry name" value="Gfo/Idh/MocA_oxidrdct_glycsds"/>
</dbReference>
<dbReference type="InterPro" id="IPR000683">
    <property type="entry name" value="Gfo/Idh/MocA-like_OxRdtase_N"/>
</dbReference>
<dbReference type="Proteomes" id="UP000536179">
    <property type="component" value="Unassembled WGS sequence"/>
</dbReference>
<evidence type="ECO:0000259" key="1">
    <source>
        <dbReference type="Pfam" id="PF01408"/>
    </source>
</evidence>
<keyword evidence="4" id="KW-1185">Reference proteome</keyword>
<dbReference type="PANTHER" id="PTHR43818:SF5">
    <property type="entry name" value="OXIDOREDUCTASE FAMILY PROTEIN"/>
    <property type="match status" value="1"/>
</dbReference>
<name>A0A7W5E452_9BACT</name>
<proteinExistence type="predicted"/>
<comment type="caution">
    <text evidence="3">The sequence shown here is derived from an EMBL/GenBank/DDBJ whole genome shotgun (WGS) entry which is preliminary data.</text>
</comment>
<dbReference type="RefSeq" id="WP_184308715.1">
    <property type="nucleotide sequence ID" value="NZ_JACHXU010000027.1"/>
</dbReference>
<sequence length="466" mass="51607">MTTLNTPANTVVSTSQASDRRRFLQATGVAVAGAAVAGNVVQGETARSVHVAEDSMIRLALIGCGSRGTGAVVNALETSNQGPISLYATADLDAKNVELRLRSLKHKYADKIDVPEERQFIGFDAYKKAIDVLKPGDIALCTTRAYIRPVHVEYAVSRGINVFMEKPFATDPRGLHRMLRASELAEKNGVKIAAGLQCRHSPARAALIDRIREDAIGDISYICANRLGGRRWLGDQRDKSNVLTEQLRFGKTGLLWIGSGHMVDFLIHQIDECCWLMNDWPVSCHGMGGREVGSTDRGQNMDTYSMEFTFANGKKAFCGFRRAQGGFNEFATFVHGTKKAAQFSGKVHKATVHVYKDQVISDNNIEWSPTPDAHNPWDYEWISLINSIRNDLPHNEGKRAVYSDYASLMGRAASHLNRVVTWDEIVNSKFQFCDRLDELTVDSAPPVVAGEEGYFPQPGTRNWKEI</sequence>
<gene>
    <name evidence="3" type="ORF">FHS27_005659</name>
</gene>
<protein>
    <submittedName>
        <fullName evidence="3">Putative dehydrogenase</fullName>
    </submittedName>
</protein>
<evidence type="ECO:0000259" key="2">
    <source>
        <dbReference type="Pfam" id="PF22725"/>
    </source>
</evidence>
<dbReference type="PANTHER" id="PTHR43818">
    <property type="entry name" value="BCDNA.GH03377"/>
    <property type="match status" value="1"/>
</dbReference>
<dbReference type="Pfam" id="PF01408">
    <property type="entry name" value="GFO_IDH_MocA"/>
    <property type="match status" value="1"/>
</dbReference>
<dbReference type="NCBIfam" id="TIGR01409">
    <property type="entry name" value="TAT_signal_seq"/>
    <property type="match status" value="1"/>
</dbReference>
<evidence type="ECO:0000313" key="3">
    <source>
        <dbReference type="EMBL" id="MBB3209819.1"/>
    </source>
</evidence>
<dbReference type="EMBL" id="JACHXU010000027">
    <property type="protein sequence ID" value="MBB3209819.1"/>
    <property type="molecule type" value="Genomic_DNA"/>
</dbReference>
<feature type="domain" description="Gfo/Idh/MocA-like oxidoreductase N-terminal" evidence="1">
    <location>
        <begin position="58"/>
        <end position="192"/>
    </location>
</feature>
<feature type="domain" description="GFO/IDH/MocA-like oxidoreductase" evidence="2">
    <location>
        <begin position="209"/>
        <end position="340"/>
    </location>
</feature>
<dbReference type="InterPro" id="IPR036291">
    <property type="entry name" value="NAD(P)-bd_dom_sf"/>
</dbReference>
<dbReference type="AlphaFoldDB" id="A0A7W5E452"/>
<dbReference type="InterPro" id="IPR019546">
    <property type="entry name" value="TAT_signal_bac_arc"/>
</dbReference>
<dbReference type="InterPro" id="IPR006311">
    <property type="entry name" value="TAT_signal"/>
</dbReference>
<dbReference type="Gene3D" id="3.30.360.10">
    <property type="entry name" value="Dihydrodipicolinate Reductase, domain 2"/>
    <property type="match status" value="1"/>
</dbReference>
<dbReference type="PROSITE" id="PS51318">
    <property type="entry name" value="TAT"/>
    <property type="match status" value="1"/>
</dbReference>
<dbReference type="Gene3D" id="3.40.50.720">
    <property type="entry name" value="NAD(P)-binding Rossmann-like Domain"/>
    <property type="match status" value="1"/>
</dbReference>
<dbReference type="InterPro" id="IPR055170">
    <property type="entry name" value="GFO_IDH_MocA-like_dom"/>
</dbReference>
<dbReference type="Pfam" id="PF22725">
    <property type="entry name" value="GFO_IDH_MocA_C3"/>
    <property type="match status" value="1"/>
</dbReference>
<reference evidence="3 4" key="1">
    <citation type="submission" date="2020-08" db="EMBL/GenBank/DDBJ databases">
        <title>Genomic Encyclopedia of Type Strains, Phase III (KMG-III): the genomes of soil and plant-associated and newly described type strains.</title>
        <authorList>
            <person name="Whitman W."/>
        </authorList>
    </citation>
    <scope>NUCLEOTIDE SEQUENCE [LARGE SCALE GENOMIC DNA]</scope>
    <source>
        <strain evidence="3 4">CECT 8075</strain>
    </source>
</reference>
<dbReference type="GO" id="GO:0000166">
    <property type="term" value="F:nucleotide binding"/>
    <property type="evidence" value="ECO:0007669"/>
    <property type="project" value="InterPro"/>
</dbReference>
<evidence type="ECO:0000313" key="4">
    <source>
        <dbReference type="Proteomes" id="UP000536179"/>
    </source>
</evidence>